<feature type="domain" description="Beta-lactamase-related" evidence="1">
    <location>
        <begin position="67"/>
        <end position="406"/>
    </location>
</feature>
<reference evidence="2 3" key="1">
    <citation type="submission" date="2016-10" db="EMBL/GenBank/DDBJ databases">
        <authorList>
            <person name="de Groot N.N."/>
        </authorList>
    </citation>
    <scope>NUCLEOTIDE SEQUENCE [LARGE SCALE GENOMIC DNA]</scope>
    <source>
        <strain evidence="2 3">DSM 21228</strain>
    </source>
</reference>
<dbReference type="GO" id="GO:0004180">
    <property type="term" value="F:carboxypeptidase activity"/>
    <property type="evidence" value="ECO:0007669"/>
    <property type="project" value="UniProtKB-KW"/>
</dbReference>
<evidence type="ECO:0000313" key="2">
    <source>
        <dbReference type="EMBL" id="SDZ84143.1"/>
    </source>
</evidence>
<gene>
    <name evidence="2" type="ORF">SAMN05660964_00366</name>
</gene>
<sequence>MVRLVWRRVALIGAGLLMSLVAGCGGGSGIAPDQLGIISREDTPLANRLTISLDRWGADTLQQADVISTTLLLDVPQQQYRYARAQGLANPQTGETMSMAYPFRVASISKVFTATVVLQLVEEGYLTLDTPLSRLLDNTLLPAGYTLDDLHVMGGVKAGGSITVRQLLQHTAGLRDYLADTPTAQDGNGLFAQMIGEVLSNNGQGLASRQWNGRALLGYYLSSGLAANALAAPGRQFEYSDTHYLLLGLVIEQVTGQSLSANYRGRIFNRLGMVNTWHEGFETGRGRLAHHFYNLVAQGNNLDITATSLNTSAAWASGALVSTTEDLTLFLRALMHRELFRERTTLQLMRQTSGVSPNYGLGLQRAVFNGREMWGHAGFWGTMMLYDPANDTALVMTVNQANRDMFKEVASVFAATQSAGL</sequence>
<dbReference type="InterPro" id="IPR001466">
    <property type="entry name" value="Beta-lactam-related"/>
</dbReference>
<dbReference type="Proteomes" id="UP000199397">
    <property type="component" value="Unassembled WGS sequence"/>
</dbReference>
<dbReference type="PROSITE" id="PS51257">
    <property type="entry name" value="PROKAR_LIPOPROTEIN"/>
    <property type="match status" value="1"/>
</dbReference>
<evidence type="ECO:0000313" key="3">
    <source>
        <dbReference type="Proteomes" id="UP000199397"/>
    </source>
</evidence>
<keyword evidence="3" id="KW-1185">Reference proteome</keyword>
<dbReference type="PANTHER" id="PTHR46825:SF7">
    <property type="entry name" value="D-ALANYL-D-ALANINE CARBOXYPEPTIDASE"/>
    <property type="match status" value="1"/>
</dbReference>
<dbReference type="Gene3D" id="3.40.710.10">
    <property type="entry name" value="DD-peptidase/beta-lactamase superfamily"/>
    <property type="match status" value="1"/>
</dbReference>
<dbReference type="InterPro" id="IPR012338">
    <property type="entry name" value="Beta-lactam/transpept-like"/>
</dbReference>
<keyword evidence="2" id="KW-0645">Protease</keyword>
<dbReference type="AlphaFoldDB" id="A0A1H3WAJ9"/>
<dbReference type="STRING" id="525918.SAMN05660964_00366"/>
<keyword evidence="2" id="KW-0378">Hydrolase</keyword>
<dbReference type="Pfam" id="PF00144">
    <property type="entry name" value="Beta-lactamase"/>
    <property type="match status" value="1"/>
</dbReference>
<evidence type="ECO:0000259" key="1">
    <source>
        <dbReference type="Pfam" id="PF00144"/>
    </source>
</evidence>
<dbReference type="InterPro" id="IPR050491">
    <property type="entry name" value="AmpC-like"/>
</dbReference>
<dbReference type="RefSeq" id="WP_217629911.1">
    <property type="nucleotide sequence ID" value="NZ_FNQP01000002.1"/>
</dbReference>
<keyword evidence="2" id="KW-0121">Carboxypeptidase</keyword>
<dbReference type="SUPFAM" id="SSF56601">
    <property type="entry name" value="beta-lactamase/transpeptidase-like"/>
    <property type="match status" value="1"/>
</dbReference>
<accession>A0A1H3WAJ9</accession>
<dbReference type="EMBL" id="FNQP01000002">
    <property type="protein sequence ID" value="SDZ84143.1"/>
    <property type="molecule type" value="Genomic_DNA"/>
</dbReference>
<proteinExistence type="predicted"/>
<name>A0A1H3WAJ9_9GAMM</name>
<protein>
    <submittedName>
        <fullName evidence="2">D-alanyl-D-alanine carboxypeptidase</fullName>
    </submittedName>
</protein>
<dbReference type="PANTHER" id="PTHR46825">
    <property type="entry name" value="D-ALANYL-D-ALANINE-CARBOXYPEPTIDASE/ENDOPEPTIDASE AMPH"/>
    <property type="match status" value="1"/>
</dbReference>
<organism evidence="2 3">
    <name type="scientific">Thiothrix caldifontis</name>
    <dbReference type="NCBI Taxonomy" id="525918"/>
    <lineage>
        <taxon>Bacteria</taxon>
        <taxon>Pseudomonadati</taxon>
        <taxon>Pseudomonadota</taxon>
        <taxon>Gammaproteobacteria</taxon>
        <taxon>Thiotrichales</taxon>
        <taxon>Thiotrichaceae</taxon>
        <taxon>Thiothrix</taxon>
    </lineage>
</organism>